<feature type="region of interest" description="Disordered" evidence="1">
    <location>
        <begin position="1"/>
        <end position="49"/>
    </location>
</feature>
<name>A0A165Q4T6_EXIGL</name>
<evidence type="ECO:0000313" key="3">
    <source>
        <dbReference type="EMBL" id="KZW03075.1"/>
    </source>
</evidence>
<reference evidence="3 4" key="1">
    <citation type="journal article" date="2016" name="Mol. Biol. Evol.">
        <title>Comparative Genomics of Early-Diverging Mushroom-Forming Fungi Provides Insights into the Origins of Lignocellulose Decay Capabilities.</title>
        <authorList>
            <person name="Nagy L.G."/>
            <person name="Riley R."/>
            <person name="Tritt A."/>
            <person name="Adam C."/>
            <person name="Daum C."/>
            <person name="Floudas D."/>
            <person name="Sun H."/>
            <person name="Yadav J.S."/>
            <person name="Pangilinan J."/>
            <person name="Larsson K.H."/>
            <person name="Matsuura K."/>
            <person name="Barry K."/>
            <person name="Labutti K."/>
            <person name="Kuo R."/>
            <person name="Ohm R.A."/>
            <person name="Bhattacharya S.S."/>
            <person name="Shirouzu T."/>
            <person name="Yoshinaga Y."/>
            <person name="Martin F.M."/>
            <person name="Grigoriev I.V."/>
            <person name="Hibbett D.S."/>
        </authorList>
    </citation>
    <scope>NUCLEOTIDE SEQUENCE [LARGE SCALE GENOMIC DNA]</scope>
    <source>
        <strain evidence="3 4">HHB12029</strain>
    </source>
</reference>
<keyword evidence="2" id="KW-1133">Transmembrane helix</keyword>
<dbReference type="InParanoid" id="A0A165Q4T6"/>
<dbReference type="OrthoDB" id="2538110at2759"/>
<feature type="compositionally biased region" description="Basic and acidic residues" evidence="1">
    <location>
        <begin position="108"/>
        <end position="131"/>
    </location>
</feature>
<protein>
    <submittedName>
        <fullName evidence="3">Uncharacterized protein</fullName>
    </submittedName>
</protein>
<organism evidence="3 4">
    <name type="scientific">Exidia glandulosa HHB12029</name>
    <dbReference type="NCBI Taxonomy" id="1314781"/>
    <lineage>
        <taxon>Eukaryota</taxon>
        <taxon>Fungi</taxon>
        <taxon>Dikarya</taxon>
        <taxon>Basidiomycota</taxon>
        <taxon>Agaricomycotina</taxon>
        <taxon>Agaricomycetes</taxon>
        <taxon>Auriculariales</taxon>
        <taxon>Exidiaceae</taxon>
        <taxon>Exidia</taxon>
    </lineage>
</organism>
<keyword evidence="2" id="KW-0812">Transmembrane</keyword>
<keyword evidence="2" id="KW-0472">Membrane</keyword>
<proteinExistence type="predicted"/>
<accession>A0A165Q4T6</accession>
<feature type="compositionally biased region" description="Basic and acidic residues" evidence="1">
    <location>
        <begin position="1"/>
        <end position="10"/>
    </location>
</feature>
<dbReference type="Proteomes" id="UP000077266">
    <property type="component" value="Unassembled WGS sequence"/>
</dbReference>
<gene>
    <name evidence="3" type="ORF">EXIGLDRAFT_759385</name>
</gene>
<dbReference type="AlphaFoldDB" id="A0A165Q4T6"/>
<feature type="region of interest" description="Disordered" evidence="1">
    <location>
        <begin position="108"/>
        <end position="138"/>
    </location>
</feature>
<sequence length="138" mass="15729">MSSDLDEKQKLPLADGEDESAPLVADNDNDNETDPPTRRTRFEREHQPPSPWKRAALILFIFALLWFAARLRAQSRPGKPAVVHAERYSKKFKFRPAASPIVTQKLPDGRTRVRGDDVRRIKLAEDKAKKEGKGKKKN</sequence>
<dbReference type="STRING" id="1314781.A0A165Q4T6"/>
<keyword evidence="4" id="KW-1185">Reference proteome</keyword>
<feature type="transmembrane region" description="Helical" evidence="2">
    <location>
        <begin position="52"/>
        <end position="69"/>
    </location>
</feature>
<feature type="compositionally biased region" description="Basic and acidic residues" evidence="1">
    <location>
        <begin position="35"/>
        <end position="47"/>
    </location>
</feature>
<dbReference type="EMBL" id="KV425885">
    <property type="protein sequence ID" value="KZW03075.1"/>
    <property type="molecule type" value="Genomic_DNA"/>
</dbReference>
<evidence type="ECO:0000256" key="1">
    <source>
        <dbReference type="SAM" id="MobiDB-lite"/>
    </source>
</evidence>
<evidence type="ECO:0000313" key="4">
    <source>
        <dbReference type="Proteomes" id="UP000077266"/>
    </source>
</evidence>
<evidence type="ECO:0000256" key="2">
    <source>
        <dbReference type="SAM" id="Phobius"/>
    </source>
</evidence>